<dbReference type="RefSeq" id="WP_305964953.1">
    <property type="nucleotide sequence ID" value="NZ_JAVAMQ010000037.1"/>
</dbReference>
<evidence type="ECO:0000256" key="1">
    <source>
        <dbReference type="ARBA" id="ARBA00022723"/>
    </source>
</evidence>
<dbReference type="Proteomes" id="UP001224997">
    <property type="component" value="Unassembled WGS sequence"/>
</dbReference>
<evidence type="ECO:0000259" key="3">
    <source>
        <dbReference type="Pfam" id="PF08797"/>
    </source>
</evidence>
<keyword evidence="2" id="KW-0378">Hydrolase</keyword>
<accession>A0ABT9JH50</accession>
<keyword evidence="1" id="KW-0479">Metal-binding</keyword>
<dbReference type="EMBL" id="JAVAMQ010000037">
    <property type="protein sequence ID" value="MDP5309148.1"/>
    <property type="molecule type" value="Genomic_DNA"/>
</dbReference>
<comment type="caution">
    <text evidence="4">The sequence shown here is derived from an EMBL/GenBank/DDBJ whole genome shotgun (WGS) entry which is preliminary data.</text>
</comment>
<dbReference type="InterPro" id="IPR014905">
    <property type="entry name" value="HIRAN"/>
</dbReference>
<keyword evidence="5" id="KW-1185">Reference proteome</keyword>
<name>A0ABT9JH50_9RHOB</name>
<reference evidence="4 5" key="1">
    <citation type="submission" date="2023-08" db="EMBL/GenBank/DDBJ databases">
        <authorList>
            <person name="Park J.-S."/>
        </authorList>
    </citation>
    <scope>NUCLEOTIDE SEQUENCE [LARGE SCALE GENOMIC DNA]</scope>
    <source>
        <strain evidence="4 5">2205BS29-5</strain>
    </source>
</reference>
<evidence type="ECO:0000256" key="2">
    <source>
        <dbReference type="ARBA" id="ARBA00022801"/>
    </source>
</evidence>
<evidence type="ECO:0000313" key="5">
    <source>
        <dbReference type="Proteomes" id="UP001224997"/>
    </source>
</evidence>
<dbReference type="Pfam" id="PF08797">
    <property type="entry name" value="HIRAN"/>
    <property type="match status" value="1"/>
</dbReference>
<proteinExistence type="predicted"/>
<gene>
    <name evidence="4" type="ORF">Q5Y72_18910</name>
</gene>
<protein>
    <submittedName>
        <fullName evidence="4">HIRAN domain-containing protein</fullName>
    </submittedName>
</protein>
<sequence>MALFGLFGGSKSKKEVRCKRGRGNTYEIVGEASYQADLLKLAGGRKGEHGVKIDEQATLRPEPSNPHDPNAVAVFIHKKKVGYLSRNDCPTFNAFLREVGADSAVCDARIVGGWNDGAGNEGHFGVKLSLSWPPKVAT</sequence>
<evidence type="ECO:0000313" key="4">
    <source>
        <dbReference type="EMBL" id="MDP5309148.1"/>
    </source>
</evidence>
<organism evidence="4 5">
    <name type="scientific">Paracoccus spongiarum</name>
    <dbReference type="NCBI Taxonomy" id="3064387"/>
    <lineage>
        <taxon>Bacteria</taxon>
        <taxon>Pseudomonadati</taxon>
        <taxon>Pseudomonadota</taxon>
        <taxon>Alphaproteobacteria</taxon>
        <taxon>Rhodobacterales</taxon>
        <taxon>Paracoccaceae</taxon>
        <taxon>Paracoccus</taxon>
    </lineage>
</organism>
<feature type="domain" description="HIRAN" evidence="3">
    <location>
        <begin position="42"/>
        <end position="97"/>
    </location>
</feature>
<dbReference type="Gene3D" id="3.30.70.2330">
    <property type="match status" value="1"/>
</dbReference>